<dbReference type="EMBL" id="JAEPRC010000301">
    <property type="protein sequence ID" value="KAG2200891.1"/>
    <property type="molecule type" value="Genomic_DNA"/>
</dbReference>
<reference evidence="3" key="1">
    <citation type="submission" date="2020-12" db="EMBL/GenBank/DDBJ databases">
        <title>Metabolic potential, ecology and presence of endohyphal bacteria is reflected in genomic diversity of Mucoromycotina.</title>
        <authorList>
            <person name="Muszewska A."/>
            <person name="Okrasinska A."/>
            <person name="Steczkiewicz K."/>
            <person name="Drgas O."/>
            <person name="Orlowska M."/>
            <person name="Perlinska-Lenart U."/>
            <person name="Aleksandrzak-Piekarczyk T."/>
            <person name="Szatraj K."/>
            <person name="Zielenkiewicz U."/>
            <person name="Pilsyk S."/>
            <person name="Malc E."/>
            <person name="Mieczkowski P."/>
            <person name="Kruszewska J.S."/>
            <person name="Biernat P."/>
            <person name="Pawlowska J."/>
        </authorList>
    </citation>
    <scope>NUCLEOTIDE SEQUENCE</scope>
    <source>
        <strain evidence="3">CBS 226.32</strain>
    </source>
</reference>
<evidence type="ECO:0000256" key="1">
    <source>
        <dbReference type="SAM" id="MobiDB-lite"/>
    </source>
</evidence>
<gene>
    <name evidence="3" type="ORF">INT46_001193</name>
</gene>
<dbReference type="PROSITE" id="PS50828">
    <property type="entry name" value="SMR"/>
    <property type="match status" value="1"/>
</dbReference>
<evidence type="ECO:0000313" key="4">
    <source>
        <dbReference type="Proteomes" id="UP000650833"/>
    </source>
</evidence>
<dbReference type="Pfam" id="PF08590">
    <property type="entry name" value="DUF1771"/>
    <property type="match status" value="1"/>
</dbReference>
<dbReference type="Pfam" id="PF01713">
    <property type="entry name" value="Smr"/>
    <property type="match status" value="1"/>
</dbReference>
<dbReference type="PANTHER" id="PTHR47417:SF1">
    <property type="entry name" value="SMR DOMAIN-CONTAINING PROTEIN YPL199C"/>
    <property type="match status" value="1"/>
</dbReference>
<dbReference type="SMART" id="SM00463">
    <property type="entry name" value="SMR"/>
    <property type="match status" value="1"/>
</dbReference>
<dbReference type="OrthoDB" id="3231855at2759"/>
<dbReference type="AlphaFoldDB" id="A0A8H7QY59"/>
<keyword evidence="4" id="KW-1185">Reference proteome</keyword>
<sequence>MGNSQSIDKVQHVVKQGISIYEKVKKEQEQQEHQQQNHNNNHSNYNNHSSSGGGSSYHPSADVDDDEHYSQLRAQAHEEAEKRNDCYARSQEAYKNGDGSEAKELSNQGHHHDNLMKQYNQKAADHIFSVKNQGRPLNEIDLHGLFVKEASAKVEEAVQRCQANGEKDLVIIVGKGLHSPNQIAKLKPAIIELVKKYQVTCQPNIPNPGCLYIEFGKGTGDVSWLDRFTEKMSNNDQCLIM</sequence>
<dbReference type="InterPro" id="IPR036063">
    <property type="entry name" value="Smr_dom_sf"/>
</dbReference>
<dbReference type="InterPro" id="IPR053020">
    <property type="entry name" value="Smr_domain_protein"/>
</dbReference>
<dbReference type="InterPro" id="IPR013899">
    <property type="entry name" value="DUF1771"/>
</dbReference>
<feature type="domain" description="Smr" evidence="2">
    <location>
        <begin position="140"/>
        <end position="216"/>
    </location>
</feature>
<dbReference type="PANTHER" id="PTHR47417">
    <property type="entry name" value="SMR DOMAIN-CONTAINING PROTEIN YPL199C"/>
    <property type="match status" value="1"/>
</dbReference>
<feature type="region of interest" description="Disordered" evidence="1">
    <location>
        <begin position="21"/>
        <end position="66"/>
    </location>
</feature>
<comment type="caution">
    <text evidence="3">The sequence shown here is derived from an EMBL/GenBank/DDBJ whole genome shotgun (WGS) entry which is preliminary data.</text>
</comment>
<dbReference type="SMART" id="SM01162">
    <property type="entry name" value="DUF1771"/>
    <property type="match status" value="1"/>
</dbReference>
<dbReference type="Proteomes" id="UP000650833">
    <property type="component" value="Unassembled WGS sequence"/>
</dbReference>
<accession>A0A8H7QY59</accession>
<organism evidence="3 4">
    <name type="scientific">Mucor plumbeus</name>
    <dbReference type="NCBI Taxonomy" id="97098"/>
    <lineage>
        <taxon>Eukaryota</taxon>
        <taxon>Fungi</taxon>
        <taxon>Fungi incertae sedis</taxon>
        <taxon>Mucoromycota</taxon>
        <taxon>Mucoromycotina</taxon>
        <taxon>Mucoromycetes</taxon>
        <taxon>Mucorales</taxon>
        <taxon>Mucorineae</taxon>
        <taxon>Mucoraceae</taxon>
        <taxon>Mucor</taxon>
    </lineage>
</organism>
<feature type="compositionally biased region" description="Low complexity" evidence="1">
    <location>
        <begin position="33"/>
        <end position="50"/>
    </location>
</feature>
<protein>
    <recommendedName>
        <fullName evidence="2">Smr domain-containing protein</fullName>
    </recommendedName>
</protein>
<evidence type="ECO:0000313" key="3">
    <source>
        <dbReference type="EMBL" id="KAG2200891.1"/>
    </source>
</evidence>
<evidence type="ECO:0000259" key="2">
    <source>
        <dbReference type="PROSITE" id="PS50828"/>
    </source>
</evidence>
<dbReference type="InterPro" id="IPR002625">
    <property type="entry name" value="Smr_dom"/>
</dbReference>
<name>A0A8H7QY59_9FUNG</name>
<feature type="compositionally biased region" description="Basic and acidic residues" evidence="1">
    <location>
        <begin position="22"/>
        <end position="32"/>
    </location>
</feature>
<dbReference type="SUPFAM" id="SSF160443">
    <property type="entry name" value="SMR domain-like"/>
    <property type="match status" value="1"/>
</dbReference>
<dbReference type="Gene3D" id="3.30.1370.110">
    <property type="match status" value="1"/>
</dbReference>
<proteinExistence type="predicted"/>